<sequence>MFACLNARKSNGFSLQTDINCSSTSQYWEQHDCLLAVSFSSPMVGEDLFSHHHEGTGVGFYNLVKRARDQTNHLWVAEATENSTYSVSYNLPGNCHLKVAATTAHRWAKLSYYLVRCFNKFKAMILHVEDVCMSERQKKQWIFITDGCNCSSTSQCQEQHDCLLAVSFSSPMVDKDLFSHHHEGTVVGFYNPVKRARDQTNHLWVAEATENSTHSVSYNLPGNCHLKVAATSAHRWAKLSYLTIQKPKERNIIYTWPS</sequence>
<dbReference type="GO" id="GO:0000724">
    <property type="term" value="P:double-strand break repair via homologous recombination"/>
    <property type="evidence" value="ECO:0007669"/>
    <property type="project" value="InterPro"/>
</dbReference>
<name>A0A9E7KTD0_9LILI</name>
<dbReference type="GO" id="GO:0006355">
    <property type="term" value="P:regulation of DNA-templated transcription"/>
    <property type="evidence" value="ECO:0007669"/>
    <property type="project" value="TreeGrafter"/>
</dbReference>
<dbReference type="AlphaFoldDB" id="A0A9E7KTD0"/>
<evidence type="ECO:0000313" key="2">
    <source>
        <dbReference type="Proteomes" id="UP001055439"/>
    </source>
</evidence>
<dbReference type="PANTHER" id="PTHR11289:SF0">
    <property type="entry name" value="BREAST CANCER TYPE 2 SUSCEPTIBILITY PROTEIN"/>
    <property type="match status" value="1"/>
</dbReference>
<dbReference type="PANTHER" id="PTHR11289">
    <property type="entry name" value="BREAST CANCER TYPE 2 SUSCEPTIBILITY PROTEIN BRCA2"/>
    <property type="match status" value="1"/>
</dbReference>
<proteinExistence type="predicted"/>
<dbReference type="EMBL" id="CP097510">
    <property type="protein sequence ID" value="URE26525.1"/>
    <property type="molecule type" value="Genomic_DNA"/>
</dbReference>
<dbReference type="InterPro" id="IPR012340">
    <property type="entry name" value="NA-bd_OB-fold"/>
</dbReference>
<dbReference type="EMBL" id="CP097510">
    <property type="protein sequence ID" value="URE26526.1"/>
    <property type="molecule type" value="Genomic_DNA"/>
</dbReference>
<keyword evidence="2" id="KW-1185">Reference proteome</keyword>
<accession>A0A9E7KTD0</accession>
<dbReference type="InterPro" id="IPR015525">
    <property type="entry name" value="BRCA2"/>
</dbReference>
<reference evidence="1" key="1">
    <citation type="submission" date="2022-05" db="EMBL/GenBank/DDBJ databases">
        <title>The Musa troglodytarum L. genome provides insights into the mechanism of non-climacteric behaviour and enrichment of carotenoids.</title>
        <authorList>
            <person name="Wang J."/>
        </authorList>
    </citation>
    <scope>NUCLEOTIDE SEQUENCE</scope>
    <source>
        <tissue evidence="1">Leaf</tissue>
    </source>
</reference>
<organism evidence="1 2">
    <name type="scientific">Musa troglodytarum</name>
    <name type="common">fe'i banana</name>
    <dbReference type="NCBI Taxonomy" id="320322"/>
    <lineage>
        <taxon>Eukaryota</taxon>
        <taxon>Viridiplantae</taxon>
        <taxon>Streptophyta</taxon>
        <taxon>Embryophyta</taxon>
        <taxon>Tracheophyta</taxon>
        <taxon>Spermatophyta</taxon>
        <taxon>Magnoliopsida</taxon>
        <taxon>Liliopsida</taxon>
        <taxon>Zingiberales</taxon>
        <taxon>Musaceae</taxon>
        <taxon>Musa</taxon>
    </lineage>
</organism>
<gene>
    <name evidence="1" type="ORF">MUK42_27916</name>
</gene>
<dbReference type="SUPFAM" id="SSF50249">
    <property type="entry name" value="Nucleic acid-binding proteins"/>
    <property type="match status" value="2"/>
</dbReference>
<dbReference type="Proteomes" id="UP001055439">
    <property type="component" value="Chromosome 8"/>
</dbReference>
<protein>
    <submittedName>
        <fullName evidence="1">BRCA2, helical</fullName>
    </submittedName>
</protein>
<evidence type="ECO:0000313" key="1">
    <source>
        <dbReference type="EMBL" id="URE26525.1"/>
    </source>
</evidence>